<evidence type="ECO:0000313" key="2">
    <source>
        <dbReference type="EMBL" id="MBX60294.1"/>
    </source>
</evidence>
<proteinExistence type="predicted"/>
<accession>A0A2P2PZY7</accession>
<feature type="region of interest" description="Disordered" evidence="1">
    <location>
        <begin position="1"/>
        <end position="26"/>
    </location>
</feature>
<sequence>MSTSSNYHRHLVSATENLFHHHDLPP</sequence>
<dbReference type="AlphaFoldDB" id="A0A2P2PZY7"/>
<name>A0A2P2PZY7_RHIMU</name>
<evidence type="ECO:0000256" key="1">
    <source>
        <dbReference type="SAM" id="MobiDB-lite"/>
    </source>
</evidence>
<dbReference type="EMBL" id="GGEC01079810">
    <property type="protein sequence ID" value="MBX60294.1"/>
    <property type="molecule type" value="Transcribed_RNA"/>
</dbReference>
<reference evidence="2" key="1">
    <citation type="submission" date="2018-02" db="EMBL/GenBank/DDBJ databases">
        <title>Rhizophora mucronata_Transcriptome.</title>
        <authorList>
            <person name="Meera S.P."/>
            <person name="Sreeshan A."/>
            <person name="Augustine A."/>
        </authorList>
    </citation>
    <scope>NUCLEOTIDE SEQUENCE</scope>
    <source>
        <tissue evidence="2">Leaf</tissue>
    </source>
</reference>
<protein>
    <submittedName>
        <fullName evidence="2">Uncharacterized protein</fullName>
    </submittedName>
</protein>
<organism evidence="2">
    <name type="scientific">Rhizophora mucronata</name>
    <name type="common">Asiatic mangrove</name>
    <dbReference type="NCBI Taxonomy" id="61149"/>
    <lineage>
        <taxon>Eukaryota</taxon>
        <taxon>Viridiplantae</taxon>
        <taxon>Streptophyta</taxon>
        <taxon>Embryophyta</taxon>
        <taxon>Tracheophyta</taxon>
        <taxon>Spermatophyta</taxon>
        <taxon>Magnoliopsida</taxon>
        <taxon>eudicotyledons</taxon>
        <taxon>Gunneridae</taxon>
        <taxon>Pentapetalae</taxon>
        <taxon>rosids</taxon>
        <taxon>fabids</taxon>
        <taxon>Malpighiales</taxon>
        <taxon>Rhizophoraceae</taxon>
        <taxon>Rhizophora</taxon>
    </lineage>
</organism>